<evidence type="ECO:0000313" key="2">
    <source>
        <dbReference type="EMBL" id="MES0873692.1"/>
    </source>
</evidence>
<name>A0ABV2A8Z8_9GAMM</name>
<keyword evidence="3" id="KW-1185">Reference proteome</keyword>
<proteinExistence type="predicted"/>
<accession>A0ABV2A8Z8</accession>
<dbReference type="InterPro" id="IPR025668">
    <property type="entry name" value="Tnp_DDE_dom"/>
</dbReference>
<dbReference type="RefSeq" id="WP_352888505.1">
    <property type="nucleotide sequence ID" value="NZ_JBEPIJ010000006.1"/>
</dbReference>
<feature type="non-terminal residue" evidence="2">
    <location>
        <position position="1"/>
    </location>
</feature>
<gene>
    <name evidence="2" type="ORF">ABSH63_06710</name>
</gene>
<reference evidence="2 3" key="1">
    <citation type="submission" date="2024-06" db="EMBL/GenBank/DDBJ databases">
        <authorList>
            <person name="Li Z."/>
            <person name="Jiang Y."/>
        </authorList>
    </citation>
    <scope>NUCLEOTIDE SEQUENCE [LARGE SCALE GENOMIC DNA]</scope>
    <source>
        <strain evidence="2 3">HSW-8</strain>
    </source>
</reference>
<feature type="domain" description="Transposase DDE" evidence="1">
    <location>
        <begin position="1"/>
        <end position="80"/>
    </location>
</feature>
<evidence type="ECO:0000259" key="1">
    <source>
        <dbReference type="Pfam" id="PF13701"/>
    </source>
</evidence>
<organism evidence="2 3">
    <name type="scientific">Sinimarinibacterium thermocellulolyticum</name>
    <dbReference type="NCBI Taxonomy" id="3170016"/>
    <lineage>
        <taxon>Bacteria</taxon>
        <taxon>Pseudomonadati</taxon>
        <taxon>Pseudomonadota</taxon>
        <taxon>Gammaproteobacteria</taxon>
        <taxon>Nevskiales</taxon>
        <taxon>Nevskiaceae</taxon>
        <taxon>Sinimarinibacterium</taxon>
    </lineage>
</organism>
<dbReference type="Proteomes" id="UP001465331">
    <property type="component" value="Unassembled WGS sequence"/>
</dbReference>
<protein>
    <submittedName>
        <fullName evidence="2">Transposase</fullName>
    </submittedName>
</protein>
<sequence length="83" mass="9524">HKWWHNQFRLLLSSCAYVLVETIRRIGLKNTQLARAQVNTIRLQLFKIGAAIVRNTRRVRILMSSSYPRQMLFAGVVAALDSG</sequence>
<evidence type="ECO:0000313" key="3">
    <source>
        <dbReference type="Proteomes" id="UP001465331"/>
    </source>
</evidence>
<comment type="caution">
    <text evidence="2">The sequence shown here is derived from an EMBL/GenBank/DDBJ whole genome shotgun (WGS) entry which is preliminary data.</text>
</comment>
<dbReference type="EMBL" id="JBEPIJ010000006">
    <property type="protein sequence ID" value="MES0873692.1"/>
    <property type="molecule type" value="Genomic_DNA"/>
</dbReference>
<dbReference type="Pfam" id="PF13701">
    <property type="entry name" value="DDE_Tnp_1_4"/>
    <property type="match status" value="1"/>
</dbReference>